<proteinExistence type="predicted"/>
<organism evidence="1">
    <name type="scientific">mine drainage metagenome</name>
    <dbReference type="NCBI Taxonomy" id="410659"/>
    <lineage>
        <taxon>unclassified sequences</taxon>
        <taxon>metagenomes</taxon>
        <taxon>ecological metagenomes</taxon>
    </lineage>
</organism>
<gene>
    <name evidence="1" type="ORF">CARN7_2925</name>
</gene>
<accession>E6QPT6</accession>
<dbReference type="EMBL" id="CABR01000018">
    <property type="protein sequence ID" value="CBI09257.1"/>
    <property type="molecule type" value="Genomic_DNA"/>
</dbReference>
<protein>
    <submittedName>
        <fullName evidence="1">Uncharacterized protein</fullName>
    </submittedName>
</protein>
<evidence type="ECO:0000313" key="1">
    <source>
        <dbReference type="EMBL" id="CBI09257.1"/>
    </source>
</evidence>
<dbReference type="AlphaFoldDB" id="E6QPT6"/>
<comment type="caution">
    <text evidence="1">The sequence shown here is derived from an EMBL/GenBank/DDBJ whole genome shotgun (WGS) entry which is preliminary data.</text>
</comment>
<sequence length="81" mass="9281">MRSLCPRYSSSACRPGERMSMLDNLAFPKLSQLDNSGIAKADFVPQNLSFVSQSFDRNKFVLLKEKNSVTRYSCVHFTCFY</sequence>
<reference evidence="1" key="1">
    <citation type="submission" date="2009-10" db="EMBL/GenBank/DDBJ databases">
        <title>Diversity of trophic interactions inside an arsenic-rich microbial ecosystem.</title>
        <authorList>
            <person name="Bertin P.N."/>
            <person name="Heinrich-Salmeron A."/>
            <person name="Pelletier E."/>
            <person name="Goulhen-Chollet F."/>
            <person name="Arsene-Ploetze F."/>
            <person name="Gallien S."/>
            <person name="Calteau A."/>
            <person name="Vallenet D."/>
            <person name="Casiot C."/>
            <person name="Chane-Woon-Ming B."/>
            <person name="Giloteaux L."/>
            <person name="Barakat M."/>
            <person name="Bonnefoy V."/>
            <person name="Bruneel O."/>
            <person name="Chandler M."/>
            <person name="Cleiss J."/>
            <person name="Duran R."/>
            <person name="Elbaz-Poulichet F."/>
            <person name="Fonknechten N."/>
            <person name="Lauga B."/>
            <person name="Mornico D."/>
            <person name="Ortet P."/>
            <person name="Schaeffer C."/>
            <person name="Siguier P."/>
            <person name="Alexander Thil Smith A."/>
            <person name="Van Dorsselaer A."/>
            <person name="Weissenbach J."/>
            <person name="Medigue C."/>
            <person name="Le Paslier D."/>
        </authorList>
    </citation>
    <scope>NUCLEOTIDE SEQUENCE</scope>
</reference>
<name>E6QPT6_9ZZZZ</name>